<dbReference type="GO" id="GO:0004553">
    <property type="term" value="F:hydrolase activity, hydrolyzing O-glycosyl compounds"/>
    <property type="evidence" value="ECO:0007669"/>
    <property type="project" value="InterPro"/>
</dbReference>
<evidence type="ECO:0000313" key="10">
    <source>
        <dbReference type="Proteomes" id="UP000295611"/>
    </source>
</evidence>
<feature type="compositionally biased region" description="Low complexity" evidence="6">
    <location>
        <begin position="29"/>
        <end position="41"/>
    </location>
</feature>
<keyword evidence="4" id="KW-0961">Cell wall biogenesis/degradation</keyword>
<evidence type="ECO:0000256" key="7">
    <source>
        <dbReference type="SAM" id="SignalP"/>
    </source>
</evidence>
<evidence type="ECO:0000259" key="8">
    <source>
        <dbReference type="SMART" id="SM00925"/>
    </source>
</evidence>
<dbReference type="RefSeq" id="WP_243729300.1">
    <property type="nucleotide sequence ID" value="NZ_SNZP01000003.1"/>
</dbReference>
<dbReference type="CDD" id="cd14668">
    <property type="entry name" value="mlta_B"/>
    <property type="match status" value="1"/>
</dbReference>
<dbReference type="GO" id="GO:0009253">
    <property type="term" value="P:peptidoglycan catabolic process"/>
    <property type="evidence" value="ECO:0007669"/>
    <property type="project" value="TreeGrafter"/>
</dbReference>
<dbReference type="Gene3D" id="2.40.40.10">
    <property type="entry name" value="RlpA-like domain"/>
    <property type="match status" value="1"/>
</dbReference>
<dbReference type="Gene3D" id="2.40.240.50">
    <property type="entry name" value="Barwin-like endoglucanases"/>
    <property type="match status" value="1"/>
</dbReference>
<dbReference type="InterPro" id="IPR026044">
    <property type="entry name" value="MltA"/>
</dbReference>
<evidence type="ECO:0000256" key="4">
    <source>
        <dbReference type="ARBA" id="ARBA00023316"/>
    </source>
</evidence>
<dbReference type="PANTHER" id="PTHR30124">
    <property type="entry name" value="MEMBRANE-BOUND LYTIC MUREIN TRANSGLYCOSYLASE A"/>
    <property type="match status" value="1"/>
</dbReference>
<comment type="catalytic activity">
    <reaction evidence="1">
        <text>Exolytic cleavage of the (1-&gt;4)-beta-glycosidic linkage between N-acetylmuramic acid (MurNAc) and N-acetylglucosamine (GlcNAc) residues in peptidoglycan, from either the reducing or the non-reducing ends of the peptidoglycan chains, with concomitant formation of a 1,6-anhydrobond in the MurNAc residue.</text>
        <dbReference type="EC" id="4.2.2.n1"/>
    </reaction>
</comment>
<proteinExistence type="predicted"/>
<feature type="domain" description="Lytic transglycosylase MltA" evidence="8">
    <location>
        <begin position="131"/>
        <end position="325"/>
    </location>
</feature>
<evidence type="ECO:0000313" key="9">
    <source>
        <dbReference type="EMBL" id="TDR81390.1"/>
    </source>
</evidence>
<feature type="region of interest" description="Disordered" evidence="6">
    <location>
        <begin position="28"/>
        <end position="48"/>
    </location>
</feature>
<dbReference type="Pfam" id="PF06725">
    <property type="entry name" value="3D"/>
    <property type="match status" value="1"/>
</dbReference>
<dbReference type="Pfam" id="PF03562">
    <property type="entry name" value="MltA"/>
    <property type="match status" value="1"/>
</dbReference>
<evidence type="ECO:0000256" key="2">
    <source>
        <dbReference type="ARBA" id="ARBA00012587"/>
    </source>
</evidence>
<dbReference type="GO" id="GO:0008933">
    <property type="term" value="F:peptidoglycan lytic transglycosylase activity"/>
    <property type="evidence" value="ECO:0007669"/>
    <property type="project" value="TreeGrafter"/>
</dbReference>
<dbReference type="GO" id="GO:0009254">
    <property type="term" value="P:peptidoglycan turnover"/>
    <property type="evidence" value="ECO:0007669"/>
    <property type="project" value="InterPro"/>
</dbReference>
<dbReference type="EMBL" id="SNZP01000003">
    <property type="protein sequence ID" value="TDR81390.1"/>
    <property type="molecule type" value="Genomic_DNA"/>
</dbReference>
<sequence length="428" mass="45923">MPLSPRFLPLLFPLVLLTACSSLPPLPATPTTAQRPTPTATSGSVSFSPEPVGALPDWQQQDLTTSLQALRQSCRVVARQPQWSAPCQGVSALASADNAGIHQFFEAHFTAWRMHDGARDSGLITGYYEPILNGSRSRSAATPYPLYGVPDDLLSLTLPASARNTGPWVARRVANNRLALVPGATQAGPGEVLVNPADFPPESRALLKGRIDNGRLVPYYTRADLAAGRGVDRAPVLAWVEDSVELFFLQIQGAGRIQLDDGSTLRVGVGDNNGYGYQSIGRWLADHGEMPLSAASMSGIQNWVRLHPDRQQALFNVNPRYIFFRTLPGNDDGPLGALGVPLTDGYSIAVDPHYIPLGTPVYLATTQPHSQAPLNRLMHAQDTGNAIRGALRADFFWGFGAEAGMNAGGMKQAGSMWLLLPNGMSPSL</sequence>
<dbReference type="PROSITE" id="PS51257">
    <property type="entry name" value="PROKAR_LIPOPROTEIN"/>
    <property type="match status" value="1"/>
</dbReference>
<comment type="caution">
    <text evidence="9">The sequence shown here is derived from an EMBL/GenBank/DDBJ whole genome shotgun (WGS) entry which is preliminary data.</text>
</comment>
<keyword evidence="3" id="KW-0456">Lyase</keyword>
<name>A0A4R7B935_9NEIS</name>
<dbReference type="InterPro" id="IPR010611">
    <property type="entry name" value="3D_dom"/>
</dbReference>
<keyword evidence="7" id="KW-0732">Signal</keyword>
<keyword evidence="10" id="KW-1185">Reference proteome</keyword>
<protein>
    <recommendedName>
        <fullName evidence="2">peptidoglycan lytic exotransglycosylase</fullName>
        <ecNumber evidence="2">4.2.2.n1</ecNumber>
    </recommendedName>
    <alternativeName>
        <fullName evidence="5">Murein hydrolase A</fullName>
    </alternativeName>
</protein>
<accession>A0A4R7B935</accession>
<gene>
    <name evidence="9" type="ORF">DFP86_10343</name>
</gene>
<dbReference type="InterPro" id="IPR005300">
    <property type="entry name" value="MltA_B"/>
</dbReference>
<dbReference type="PIRSF" id="PIRSF019422">
    <property type="entry name" value="MltA"/>
    <property type="match status" value="1"/>
</dbReference>
<dbReference type="SMART" id="SM00925">
    <property type="entry name" value="MltA"/>
    <property type="match status" value="1"/>
</dbReference>
<organism evidence="9 10">
    <name type="scientific">Paludibacterium purpuratum</name>
    <dbReference type="NCBI Taxonomy" id="1144873"/>
    <lineage>
        <taxon>Bacteria</taxon>
        <taxon>Pseudomonadati</taxon>
        <taxon>Pseudomonadota</taxon>
        <taxon>Betaproteobacteria</taxon>
        <taxon>Neisseriales</taxon>
        <taxon>Chromobacteriaceae</taxon>
        <taxon>Paludibacterium</taxon>
    </lineage>
</organism>
<feature type="signal peptide" evidence="7">
    <location>
        <begin position="1"/>
        <end position="28"/>
    </location>
</feature>
<feature type="chain" id="PRO_5021014656" description="peptidoglycan lytic exotransglycosylase" evidence="7">
    <location>
        <begin position="29"/>
        <end position="428"/>
    </location>
</feature>
<dbReference type="GO" id="GO:0071555">
    <property type="term" value="P:cell wall organization"/>
    <property type="evidence" value="ECO:0007669"/>
    <property type="project" value="UniProtKB-KW"/>
</dbReference>
<dbReference type="GO" id="GO:0019867">
    <property type="term" value="C:outer membrane"/>
    <property type="evidence" value="ECO:0007669"/>
    <property type="project" value="InterPro"/>
</dbReference>
<dbReference type="CDD" id="cd14485">
    <property type="entry name" value="mltA_like_LT_A"/>
    <property type="match status" value="1"/>
</dbReference>
<dbReference type="Gene3D" id="2.40.50.270">
    <property type="entry name" value="transglycosylase MltA"/>
    <property type="match status" value="1"/>
</dbReference>
<evidence type="ECO:0000256" key="3">
    <source>
        <dbReference type="ARBA" id="ARBA00023239"/>
    </source>
</evidence>
<reference evidence="9 10" key="1">
    <citation type="submission" date="2019-03" db="EMBL/GenBank/DDBJ databases">
        <title>Genomic Encyclopedia of Type Strains, Phase III (KMG-III): the genomes of soil and plant-associated and newly described type strains.</title>
        <authorList>
            <person name="Whitman W."/>
        </authorList>
    </citation>
    <scope>NUCLEOTIDE SEQUENCE [LARGE SCALE GENOMIC DNA]</scope>
    <source>
        <strain evidence="9 10">CECT 8976</strain>
    </source>
</reference>
<evidence type="ECO:0000256" key="6">
    <source>
        <dbReference type="SAM" id="MobiDB-lite"/>
    </source>
</evidence>
<dbReference type="EC" id="4.2.2.n1" evidence="2"/>
<evidence type="ECO:0000256" key="1">
    <source>
        <dbReference type="ARBA" id="ARBA00001420"/>
    </source>
</evidence>
<dbReference type="AlphaFoldDB" id="A0A4R7B935"/>
<evidence type="ECO:0000256" key="5">
    <source>
        <dbReference type="ARBA" id="ARBA00030918"/>
    </source>
</evidence>
<dbReference type="PANTHER" id="PTHR30124:SF0">
    <property type="entry name" value="MEMBRANE-BOUND LYTIC MUREIN TRANSGLYCOSYLASE A"/>
    <property type="match status" value="1"/>
</dbReference>
<dbReference type="Proteomes" id="UP000295611">
    <property type="component" value="Unassembled WGS sequence"/>
</dbReference>
<dbReference type="InterPro" id="IPR036908">
    <property type="entry name" value="RlpA-like_sf"/>
</dbReference>
<dbReference type="SUPFAM" id="SSF50685">
    <property type="entry name" value="Barwin-like endoglucanases"/>
    <property type="match status" value="1"/>
</dbReference>